<evidence type="ECO:0000313" key="1">
    <source>
        <dbReference type="EMBL" id="RSM73479.1"/>
    </source>
</evidence>
<reference evidence="1 2" key="1">
    <citation type="submission" date="2018-05" db="EMBL/GenBank/DDBJ databases">
        <title>Evolution of GPA BGCs.</title>
        <authorList>
            <person name="Waglechner N."/>
            <person name="Wright G.D."/>
        </authorList>
    </citation>
    <scope>NUCLEOTIDE SEQUENCE [LARGE SCALE GENOMIC DNA]</scope>
    <source>
        <strain evidence="1 2">A82846</strain>
    </source>
</reference>
<dbReference type="AlphaFoldDB" id="A0A428YV21"/>
<sequence length="113" mass="12308">MNARIDDPTKAVGDRFLELMREYDTPGMSDEAGCLAVVRAYGQIEAEFGKPAVDEWGRRLFGRLDPAEGAALREVERAYQLPDVPARRSAMEALVDAPGLAGGVARRFLAEAV</sequence>
<organism evidence="1 2">
    <name type="scientific">Kibdelosporangium aridum</name>
    <dbReference type="NCBI Taxonomy" id="2030"/>
    <lineage>
        <taxon>Bacteria</taxon>
        <taxon>Bacillati</taxon>
        <taxon>Actinomycetota</taxon>
        <taxon>Actinomycetes</taxon>
        <taxon>Pseudonocardiales</taxon>
        <taxon>Pseudonocardiaceae</taxon>
        <taxon>Kibdelosporangium</taxon>
    </lineage>
</organism>
<dbReference type="Proteomes" id="UP000287547">
    <property type="component" value="Unassembled WGS sequence"/>
</dbReference>
<comment type="caution">
    <text evidence="1">The sequence shown here is derived from an EMBL/GenBank/DDBJ whole genome shotgun (WGS) entry which is preliminary data.</text>
</comment>
<proteinExistence type="predicted"/>
<dbReference type="EMBL" id="QHKI01000056">
    <property type="protein sequence ID" value="RSM73479.1"/>
    <property type="molecule type" value="Genomic_DNA"/>
</dbReference>
<dbReference type="RefSeq" id="WP_037253859.1">
    <property type="nucleotide sequence ID" value="NZ_QHKI01000056.1"/>
</dbReference>
<accession>A0A428YV21</accession>
<gene>
    <name evidence="1" type="ORF">DMH04_41445</name>
</gene>
<name>A0A428YV21_KIBAR</name>
<evidence type="ECO:0000313" key="2">
    <source>
        <dbReference type="Proteomes" id="UP000287547"/>
    </source>
</evidence>
<protein>
    <submittedName>
        <fullName evidence="1">Uncharacterized protein</fullName>
    </submittedName>
</protein>